<sequence>MTPEHERWAFAAKLLDVHRSRIGRFIEGRAAHYRRLGDEDALAFWEDITEKLIQLMGPEDGRTH</sequence>
<protein>
    <submittedName>
        <fullName evidence="1">Uncharacterized protein</fullName>
    </submittedName>
</protein>
<keyword evidence="2" id="KW-1185">Reference proteome</keyword>
<organism evidence="1 2">
    <name type="scientific">Sphingomonas colocasiae</name>
    <dbReference type="NCBI Taxonomy" id="1848973"/>
    <lineage>
        <taxon>Bacteria</taxon>
        <taxon>Pseudomonadati</taxon>
        <taxon>Pseudomonadota</taxon>
        <taxon>Alphaproteobacteria</taxon>
        <taxon>Sphingomonadales</taxon>
        <taxon>Sphingomonadaceae</taxon>
        <taxon>Sphingomonas</taxon>
    </lineage>
</organism>
<gene>
    <name evidence="1" type="ORF">K7G82_13930</name>
</gene>
<dbReference type="EMBL" id="JAINVV010000006">
    <property type="protein sequence ID" value="MBY8823398.1"/>
    <property type="molecule type" value="Genomic_DNA"/>
</dbReference>
<name>A0ABS7PQ95_9SPHN</name>
<dbReference type="RefSeq" id="WP_222990510.1">
    <property type="nucleotide sequence ID" value="NZ_JAINVV010000006.1"/>
</dbReference>
<evidence type="ECO:0000313" key="1">
    <source>
        <dbReference type="EMBL" id="MBY8823398.1"/>
    </source>
</evidence>
<reference evidence="1 2" key="1">
    <citation type="submission" date="2021-08" db="EMBL/GenBank/DDBJ databases">
        <authorList>
            <person name="Tuo L."/>
        </authorList>
    </citation>
    <scope>NUCLEOTIDE SEQUENCE [LARGE SCALE GENOMIC DNA]</scope>
    <source>
        <strain evidence="1 2">JCM 31229</strain>
    </source>
</reference>
<evidence type="ECO:0000313" key="2">
    <source>
        <dbReference type="Proteomes" id="UP000706039"/>
    </source>
</evidence>
<comment type="caution">
    <text evidence="1">The sequence shown here is derived from an EMBL/GenBank/DDBJ whole genome shotgun (WGS) entry which is preliminary data.</text>
</comment>
<accession>A0ABS7PQ95</accession>
<dbReference type="Proteomes" id="UP000706039">
    <property type="component" value="Unassembled WGS sequence"/>
</dbReference>
<proteinExistence type="predicted"/>